<dbReference type="OrthoDB" id="3026777at2759"/>
<organism evidence="2 3">
    <name type="scientific">Penicillium canariense</name>
    <dbReference type="NCBI Taxonomy" id="189055"/>
    <lineage>
        <taxon>Eukaryota</taxon>
        <taxon>Fungi</taxon>
        <taxon>Dikarya</taxon>
        <taxon>Ascomycota</taxon>
        <taxon>Pezizomycotina</taxon>
        <taxon>Eurotiomycetes</taxon>
        <taxon>Eurotiomycetidae</taxon>
        <taxon>Eurotiales</taxon>
        <taxon>Aspergillaceae</taxon>
        <taxon>Penicillium</taxon>
    </lineage>
</organism>
<dbReference type="GeneID" id="81431581"/>
<gene>
    <name evidence="2" type="ORF">N7482_010281</name>
</gene>
<sequence length="124" mass="14330">MQTPPLRQNPLRQVFSSCKSLWNASVNRRSNLVILAMIELVVFGIMAFLPPLQIAYSSYQFHWRPTIQSFYMALVNSWSIFVLVVLFPAIMSVERRQIRRKRNRTHSTVFNTGDLGAIRSSLSL</sequence>
<proteinExistence type="predicted"/>
<reference evidence="2" key="2">
    <citation type="journal article" date="2023" name="IMA Fungus">
        <title>Comparative genomic study of the Penicillium genus elucidates a diverse pangenome and 15 lateral gene transfer events.</title>
        <authorList>
            <person name="Petersen C."/>
            <person name="Sorensen T."/>
            <person name="Nielsen M.R."/>
            <person name="Sondergaard T.E."/>
            <person name="Sorensen J.L."/>
            <person name="Fitzpatrick D.A."/>
            <person name="Frisvad J.C."/>
            <person name="Nielsen K.L."/>
        </authorList>
    </citation>
    <scope>NUCLEOTIDE SEQUENCE</scope>
    <source>
        <strain evidence="2">IBT 26290</strain>
    </source>
</reference>
<comment type="caution">
    <text evidence="2">The sequence shown here is derived from an EMBL/GenBank/DDBJ whole genome shotgun (WGS) entry which is preliminary data.</text>
</comment>
<evidence type="ECO:0000313" key="2">
    <source>
        <dbReference type="EMBL" id="KAJ5151029.1"/>
    </source>
</evidence>
<dbReference type="AlphaFoldDB" id="A0A9W9LDW9"/>
<dbReference type="EMBL" id="JAPQKN010000008">
    <property type="protein sequence ID" value="KAJ5151029.1"/>
    <property type="molecule type" value="Genomic_DNA"/>
</dbReference>
<accession>A0A9W9LDW9</accession>
<evidence type="ECO:0000256" key="1">
    <source>
        <dbReference type="SAM" id="Phobius"/>
    </source>
</evidence>
<name>A0A9W9LDW9_9EURO</name>
<keyword evidence="1" id="KW-0812">Transmembrane</keyword>
<keyword evidence="1" id="KW-1133">Transmembrane helix</keyword>
<evidence type="ECO:0000313" key="3">
    <source>
        <dbReference type="Proteomes" id="UP001149163"/>
    </source>
</evidence>
<dbReference type="RefSeq" id="XP_056538362.1">
    <property type="nucleotide sequence ID" value="XM_056692405.1"/>
</dbReference>
<feature type="transmembrane region" description="Helical" evidence="1">
    <location>
        <begin position="32"/>
        <end position="50"/>
    </location>
</feature>
<reference evidence="2" key="1">
    <citation type="submission" date="2022-11" db="EMBL/GenBank/DDBJ databases">
        <authorList>
            <person name="Petersen C."/>
        </authorList>
    </citation>
    <scope>NUCLEOTIDE SEQUENCE</scope>
    <source>
        <strain evidence="2">IBT 26290</strain>
    </source>
</reference>
<dbReference type="Proteomes" id="UP001149163">
    <property type="component" value="Unassembled WGS sequence"/>
</dbReference>
<protein>
    <submittedName>
        <fullName evidence="2">Uncharacterized protein</fullName>
    </submittedName>
</protein>
<keyword evidence="3" id="KW-1185">Reference proteome</keyword>
<keyword evidence="1" id="KW-0472">Membrane</keyword>
<feature type="transmembrane region" description="Helical" evidence="1">
    <location>
        <begin position="70"/>
        <end position="93"/>
    </location>
</feature>